<dbReference type="AlphaFoldDB" id="F8AV64"/>
<proteinExistence type="predicted"/>
<dbReference type="KEGG" id="fsy:FsymDg_3403"/>
<dbReference type="HOGENOM" id="CLU_177715_1_0_11"/>
<dbReference type="STRING" id="656024.FsymDg_3403"/>
<dbReference type="eggNOG" id="COG2180">
    <property type="taxonomic scope" value="Bacteria"/>
</dbReference>
<gene>
    <name evidence="1" type="ordered locus">FsymDg_3403</name>
</gene>
<organism evidence="1 2">
    <name type="scientific">Candidatus Protofrankia datiscae</name>
    <dbReference type="NCBI Taxonomy" id="2716812"/>
    <lineage>
        <taxon>Bacteria</taxon>
        <taxon>Bacillati</taxon>
        <taxon>Actinomycetota</taxon>
        <taxon>Actinomycetes</taxon>
        <taxon>Frankiales</taxon>
        <taxon>Frankiaceae</taxon>
        <taxon>Protofrankia</taxon>
    </lineage>
</organism>
<evidence type="ECO:0000313" key="2">
    <source>
        <dbReference type="Proteomes" id="UP000001549"/>
    </source>
</evidence>
<protein>
    <submittedName>
        <fullName evidence="1">Nitrate reductase molybdenum cofactor assembly chaperone</fullName>
    </submittedName>
</protein>
<dbReference type="RefSeq" id="WP_013874588.1">
    <property type="nucleotide sequence ID" value="NC_015656.1"/>
</dbReference>
<evidence type="ECO:0000313" key="1">
    <source>
        <dbReference type="EMBL" id="AEH10698.1"/>
    </source>
</evidence>
<sequence>MSLLSPGGARPSAVDPDIAEKLRGWIRSALDLDEEATVLVAQLACAEPGCPPVETVLAALPAAGRRSVTLPGPAARLTESDVRRAFHLSGETHAH</sequence>
<reference evidence="1 2" key="1">
    <citation type="submission" date="2011-05" db="EMBL/GenBank/DDBJ databases">
        <title>Complete sequence of chromosome of Frankia symbiont of Datisca glomerata.</title>
        <authorList>
            <consortium name="US DOE Joint Genome Institute"/>
            <person name="Lucas S."/>
            <person name="Han J."/>
            <person name="Lapidus A."/>
            <person name="Cheng J.-F."/>
            <person name="Goodwin L."/>
            <person name="Pitluck S."/>
            <person name="Peters L."/>
            <person name="Mikhailova N."/>
            <person name="Chertkov O."/>
            <person name="Teshima H."/>
            <person name="Han C."/>
            <person name="Tapia R."/>
            <person name="Land M."/>
            <person name="Hauser L."/>
            <person name="Kyrpides N."/>
            <person name="Ivanova N."/>
            <person name="Pagani I."/>
            <person name="Berry A."/>
            <person name="Pawlowski K."/>
            <person name="Persson T."/>
            <person name="Vanden Heuvel B."/>
            <person name="Benson D."/>
            <person name="Woyke T."/>
        </authorList>
    </citation>
    <scope>NUCLEOTIDE SEQUENCE [LARGE SCALE GENOMIC DNA]</scope>
    <source>
        <strain evidence="2">4085684</strain>
    </source>
</reference>
<dbReference type="EMBL" id="CP002801">
    <property type="protein sequence ID" value="AEH10698.1"/>
    <property type="molecule type" value="Genomic_DNA"/>
</dbReference>
<dbReference type="Proteomes" id="UP000001549">
    <property type="component" value="Chromosome"/>
</dbReference>
<keyword evidence="2" id="KW-1185">Reference proteome</keyword>
<name>F8AV64_9ACTN</name>
<accession>F8AV64</accession>